<dbReference type="PANTHER" id="PTHR21068">
    <property type="entry name" value="SPARTIN"/>
    <property type="match status" value="1"/>
</dbReference>
<comment type="caution">
    <text evidence="2">The sequence shown here is derived from an EMBL/GenBank/DDBJ whole genome shotgun (WGS) entry which is preliminary data.</text>
</comment>
<feature type="domain" description="Senescence" evidence="1">
    <location>
        <begin position="176"/>
        <end position="273"/>
    </location>
</feature>
<dbReference type="AlphaFoldDB" id="A0A8S4A5G6"/>
<keyword evidence="3" id="KW-1185">Reference proteome</keyword>
<dbReference type="Proteomes" id="UP000678393">
    <property type="component" value="Unassembled WGS sequence"/>
</dbReference>
<dbReference type="GO" id="GO:0051301">
    <property type="term" value="P:cell division"/>
    <property type="evidence" value="ECO:0007669"/>
    <property type="project" value="TreeGrafter"/>
</dbReference>
<dbReference type="PANTHER" id="PTHR21068:SF43">
    <property type="entry name" value="SPARTIN"/>
    <property type="match status" value="1"/>
</dbReference>
<dbReference type="OrthoDB" id="20821at2759"/>
<dbReference type="GO" id="GO:0030514">
    <property type="term" value="P:negative regulation of BMP signaling pathway"/>
    <property type="evidence" value="ECO:0007669"/>
    <property type="project" value="TreeGrafter"/>
</dbReference>
<accession>A0A8S4A5G6</accession>
<dbReference type="Pfam" id="PF06911">
    <property type="entry name" value="Senescence"/>
    <property type="match status" value="1"/>
</dbReference>
<evidence type="ECO:0000313" key="2">
    <source>
        <dbReference type="EMBL" id="CAG5135325.1"/>
    </source>
</evidence>
<dbReference type="GO" id="GO:0005886">
    <property type="term" value="C:plasma membrane"/>
    <property type="evidence" value="ECO:0007669"/>
    <property type="project" value="TreeGrafter"/>
</dbReference>
<evidence type="ECO:0000259" key="1">
    <source>
        <dbReference type="Pfam" id="PF06911"/>
    </source>
</evidence>
<sequence length="308" mass="34005">MSDLVTLGEQLKRKDISSSDFVSAETLATVDAARVFNISLGGAICSPSDLLPVHIVRLKDESPMQNTLGKPWPLFLHVGDWLYPLIPGESPVLYSTCGAYIFPDLMAPDQGKSSQSFVALMFPEDLLSETRQSFHDLLRSAAVLLDHFQGHVTSMMSVEPEAITREPSSFKRLSLAADKLSRGLFDAVGWIADEVEKGADMVKEKVTEESKKFQQKHKHTIEPQIREGIIYAREVTDSTVKISGYVVHKLGEISAALGREIKVPHRRTSNVDEAAGSTDCDPAFSTLHEAARTLERCLVSGMEDVTRY</sequence>
<feature type="non-terminal residue" evidence="2">
    <location>
        <position position="1"/>
    </location>
</feature>
<protein>
    <recommendedName>
        <fullName evidence="1">Senescence domain-containing protein</fullName>
    </recommendedName>
</protein>
<feature type="non-terminal residue" evidence="2">
    <location>
        <position position="308"/>
    </location>
</feature>
<dbReference type="EMBL" id="CAJHNH020008168">
    <property type="protein sequence ID" value="CAG5135325.1"/>
    <property type="molecule type" value="Genomic_DNA"/>
</dbReference>
<organism evidence="2 3">
    <name type="scientific">Candidula unifasciata</name>
    <dbReference type="NCBI Taxonomy" id="100452"/>
    <lineage>
        <taxon>Eukaryota</taxon>
        <taxon>Metazoa</taxon>
        <taxon>Spiralia</taxon>
        <taxon>Lophotrochozoa</taxon>
        <taxon>Mollusca</taxon>
        <taxon>Gastropoda</taxon>
        <taxon>Heterobranchia</taxon>
        <taxon>Euthyneura</taxon>
        <taxon>Panpulmonata</taxon>
        <taxon>Eupulmonata</taxon>
        <taxon>Stylommatophora</taxon>
        <taxon>Helicina</taxon>
        <taxon>Helicoidea</taxon>
        <taxon>Geomitridae</taxon>
        <taxon>Candidula</taxon>
    </lineage>
</organism>
<reference evidence="2" key="1">
    <citation type="submission" date="2021-04" db="EMBL/GenBank/DDBJ databases">
        <authorList>
            <consortium name="Molecular Ecology Group"/>
        </authorList>
    </citation>
    <scope>NUCLEOTIDE SEQUENCE</scope>
</reference>
<name>A0A8S4A5G6_9EUPU</name>
<evidence type="ECO:0000313" key="3">
    <source>
        <dbReference type="Proteomes" id="UP000678393"/>
    </source>
</evidence>
<dbReference type="InterPro" id="IPR045036">
    <property type="entry name" value="Spartin-like"/>
</dbReference>
<gene>
    <name evidence="2" type="ORF">CUNI_LOCUS20883</name>
</gene>
<proteinExistence type="predicted"/>
<dbReference type="InterPro" id="IPR009686">
    <property type="entry name" value="Senescence/spartin_C"/>
</dbReference>